<proteinExistence type="predicted"/>
<dbReference type="GO" id="GO:0034194">
    <property type="term" value="P:D-galactonate catabolic process"/>
    <property type="evidence" value="ECO:0007669"/>
    <property type="project" value="InterPro"/>
</dbReference>
<comment type="caution">
    <text evidence="1">The sequence shown here is derived from an EMBL/GenBank/DDBJ whole genome shotgun (WGS) entry which is preliminary data.</text>
</comment>
<keyword evidence="1" id="KW-0808">Transferase</keyword>
<reference evidence="2" key="1">
    <citation type="submission" date="2017-09" db="EMBL/GenBank/DDBJ databases">
        <title>The Reconstruction of 2,631 Draft Metagenome-Assembled Genomes from the Global Oceans.</title>
        <authorList>
            <person name="Tully B.J."/>
            <person name="Graham E.D."/>
            <person name="Heidelberg J.F."/>
        </authorList>
    </citation>
    <scope>NUCLEOTIDE SEQUENCE [LARGE SCALE GENOMIC DNA]</scope>
</reference>
<dbReference type="AlphaFoldDB" id="A0A2D6YK53"/>
<dbReference type="Pfam" id="PF05035">
    <property type="entry name" value="DGOK"/>
    <property type="match status" value="1"/>
</dbReference>
<dbReference type="CDD" id="cd24012">
    <property type="entry name" value="ASKHA_NBD_KDGal-kinase"/>
    <property type="match status" value="1"/>
</dbReference>
<dbReference type="Gene3D" id="3.30.420.310">
    <property type="entry name" value="2-keto-3-deoxy-galactonokinase, C-terminal domain"/>
    <property type="match status" value="1"/>
</dbReference>
<keyword evidence="1" id="KW-0418">Kinase</keyword>
<dbReference type="Gene3D" id="3.30.420.300">
    <property type="entry name" value="2-keto-3-deoxy-galactonokinase, substrate binding domain"/>
    <property type="match status" value="1"/>
</dbReference>
<evidence type="ECO:0000313" key="2">
    <source>
        <dbReference type="Proteomes" id="UP000226525"/>
    </source>
</evidence>
<accession>A0A2D6YK53</accession>
<dbReference type="EMBL" id="NZEX01000100">
    <property type="protein sequence ID" value="MAH63578.1"/>
    <property type="molecule type" value="Genomic_DNA"/>
</dbReference>
<dbReference type="InterPro" id="IPR007729">
    <property type="entry name" value="DGOK"/>
</dbReference>
<dbReference type="Proteomes" id="UP000226525">
    <property type="component" value="Unassembled WGS sequence"/>
</dbReference>
<dbReference type="InterPro" id="IPR042258">
    <property type="entry name" value="DGOK_N"/>
</dbReference>
<organism evidence="1 2">
    <name type="scientific">SAR324 cluster bacterium</name>
    <dbReference type="NCBI Taxonomy" id="2024889"/>
    <lineage>
        <taxon>Bacteria</taxon>
        <taxon>Deltaproteobacteria</taxon>
        <taxon>SAR324 cluster</taxon>
    </lineage>
</organism>
<gene>
    <name evidence="1" type="ORF">CMN54_09075</name>
</gene>
<dbReference type="InterPro" id="IPR042257">
    <property type="entry name" value="DGOK_C"/>
</dbReference>
<dbReference type="GO" id="GO:0008671">
    <property type="term" value="F:2-dehydro-3-deoxygalactonokinase activity"/>
    <property type="evidence" value="ECO:0007669"/>
    <property type="project" value="InterPro"/>
</dbReference>
<protein>
    <submittedName>
        <fullName evidence="1">2-dehydro-3-deoxygalactonokinase</fullName>
    </submittedName>
</protein>
<name>A0A2D6YK53_9DELT</name>
<sequence length="351" mass="39416">MKKTHCRCFSLLAFGLLTKVRLYLSMSNRILRSNHEKKIIILESMMENQQDWVAVDWGTTHFRIWRMQDKNALEGREASCGLLNLKKEEFEPTLKEHLRGWPVQSPVLMSGMVGSRQGWQEAPYLFLPVSLKDVAIGAVDVLTNDLQRKVHVLPGVACQEESRPDVMRGEETQMLGLGAGSSEWSGIICLPGTHCKWVRIALGQVQQFDTYLTGELFSIVRQHSILLHDLESGDVDVEQPAFAKGVSTGFEETTPLLTSLFRIRATSLLLDRDPVANLAFLSGRVLGEELRSATRKIEKTEKIQLVGGSSLTKLYARALSLVGREVDLHSGDDLVRLGLTAAWRFLYPQKE</sequence>
<evidence type="ECO:0000313" key="1">
    <source>
        <dbReference type="EMBL" id="MAH63578.1"/>
    </source>
</evidence>